<keyword evidence="4 6" id="KW-0472">Membrane</keyword>
<feature type="compositionally biased region" description="Gly residues" evidence="5">
    <location>
        <begin position="331"/>
        <end position="342"/>
    </location>
</feature>
<keyword evidence="8" id="KW-1185">Reference proteome</keyword>
<comment type="caution">
    <text evidence="7">The sequence shown here is derived from an EMBL/GenBank/DDBJ whole genome shotgun (WGS) entry which is preliminary data.</text>
</comment>
<evidence type="ECO:0000256" key="4">
    <source>
        <dbReference type="ARBA" id="ARBA00023136"/>
    </source>
</evidence>
<gene>
    <name evidence="7" type="ORF">KHLLAP_LOCUS2989</name>
</gene>
<accession>A0AAI8VCU4</accession>
<dbReference type="AlphaFoldDB" id="A0AAI8VCU4"/>
<evidence type="ECO:0000256" key="5">
    <source>
        <dbReference type="SAM" id="MobiDB-lite"/>
    </source>
</evidence>
<evidence type="ECO:0000313" key="7">
    <source>
        <dbReference type="EMBL" id="CAJ2502521.1"/>
    </source>
</evidence>
<dbReference type="GO" id="GO:0016020">
    <property type="term" value="C:membrane"/>
    <property type="evidence" value="ECO:0007669"/>
    <property type="project" value="UniProtKB-SubCell"/>
</dbReference>
<comment type="subcellular location">
    <subcellularLocation>
        <location evidence="1">Membrane</location>
        <topology evidence="1">Single-pass membrane protein</topology>
    </subcellularLocation>
</comment>
<feature type="compositionally biased region" description="Low complexity" evidence="5">
    <location>
        <begin position="170"/>
        <end position="186"/>
    </location>
</feature>
<proteinExistence type="predicted"/>
<dbReference type="Proteomes" id="UP001295740">
    <property type="component" value="Unassembled WGS sequence"/>
</dbReference>
<evidence type="ECO:0000256" key="2">
    <source>
        <dbReference type="ARBA" id="ARBA00022692"/>
    </source>
</evidence>
<keyword evidence="3 6" id="KW-1133">Transmembrane helix</keyword>
<feature type="region of interest" description="Disordered" evidence="5">
    <location>
        <begin position="290"/>
        <end position="343"/>
    </location>
</feature>
<keyword evidence="2 6" id="KW-0812">Transmembrane</keyword>
<sequence>MSDIDLDISNGSCWANVNVALPDQYIPCGNAADGRSHACCHVGDKCVSSGACYHANYRTTYVAGCTNQNYDGSECQNKGNFYNQQWVGLARCDPELSLWAGCPEENEVVGDIPPPTNCTCTGSTDDNILFQDAPQLADIAMLPQRSGEAISWFPGHEPTDTGSVSAPKPTRTNTTSTTDTPSTSASGNDPQATSNPGPSSASSADNGLSTGATAGIAVGASIGGLIVICLVVIALLLRRRKKKEEEENAQETLPHIQNSSARPSHLDTPALPAYKSELAADEPKSATTISSAGFAGNLDRHSSMSEVSSMHDGSGGRNMNPGQVSPQSTGGQEGFPQMGGGSMRVVQPAMAPIHELPG</sequence>
<name>A0AAI8VCU4_9PEZI</name>
<dbReference type="EMBL" id="CAUWAG010000004">
    <property type="protein sequence ID" value="CAJ2502521.1"/>
    <property type="molecule type" value="Genomic_DNA"/>
</dbReference>
<protein>
    <submittedName>
        <fullName evidence="7">Uu.00g099150.m01.CDS01</fullName>
    </submittedName>
</protein>
<evidence type="ECO:0000313" key="8">
    <source>
        <dbReference type="Proteomes" id="UP001295740"/>
    </source>
</evidence>
<evidence type="ECO:0000256" key="1">
    <source>
        <dbReference type="ARBA" id="ARBA00004167"/>
    </source>
</evidence>
<evidence type="ECO:0000256" key="3">
    <source>
        <dbReference type="ARBA" id="ARBA00022989"/>
    </source>
</evidence>
<dbReference type="GO" id="GO:0071944">
    <property type="term" value="C:cell periphery"/>
    <property type="evidence" value="ECO:0007669"/>
    <property type="project" value="UniProtKB-ARBA"/>
</dbReference>
<dbReference type="InterPro" id="IPR051694">
    <property type="entry name" value="Immunoregulatory_rcpt-like"/>
</dbReference>
<feature type="region of interest" description="Disordered" evidence="5">
    <location>
        <begin position="245"/>
        <end position="269"/>
    </location>
</feature>
<feature type="compositionally biased region" description="Polar residues" evidence="5">
    <location>
        <begin position="187"/>
        <end position="206"/>
    </location>
</feature>
<feature type="region of interest" description="Disordered" evidence="5">
    <location>
        <begin position="150"/>
        <end position="206"/>
    </location>
</feature>
<reference evidence="7" key="1">
    <citation type="submission" date="2023-10" db="EMBL/GenBank/DDBJ databases">
        <authorList>
            <person name="Hackl T."/>
        </authorList>
    </citation>
    <scope>NUCLEOTIDE SEQUENCE</scope>
</reference>
<dbReference type="PANTHER" id="PTHR15549:SF33">
    <property type="entry name" value="MEMBRANE PROTEIN WSC4, PUTATIVE (AFU_ORTHOLOGUE AFUA_5G09020)-RELATED"/>
    <property type="match status" value="1"/>
</dbReference>
<evidence type="ECO:0000256" key="6">
    <source>
        <dbReference type="SAM" id="Phobius"/>
    </source>
</evidence>
<feature type="compositionally biased region" description="Polar residues" evidence="5">
    <location>
        <begin position="320"/>
        <end position="329"/>
    </location>
</feature>
<feature type="transmembrane region" description="Helical" evidence="6">
    <location>
        <begin position="214"/>
        <end position="237"/>
    </location>
</feature>
<dbReference type="PANTHER" id="PTHR15549">
    <property type="entry name" value="PAIRED IMMUNOGLOBULIN-LIKE TYPE 2 RECEPTOR"/>
    <property type="match status" value="1"/>
</dbReference>
<organism evidence="7 8">
    <name type="scientific">Anthostomella pinea</name>
    <dbReference type="NCBI Taxonomy" id="933095"/>
    <lineage>
        <taxon>Eukaryota</taxon>
        <taxon>Fungi</taxon>
        <taxon>Dikarya</taxon>
        <taxon>Ascomycota</taxon>
        <taxon>Pezizomycotina</taxon>
        <taxon>Sordariomycetes</taxon>
        <taxon>Xylariomycetidae</taxon>
        <taxon>Xylariales</taxon>
        <taxon>Xylariaceae</taxon>
        <taxon>Anthostomella</taxon>
    </lineage>
</organism>